<keyword evidence="2" id="KW-1133">Transmembrane helix</keyword>
<keyword evidence="2" id="KW-0472">Membrane</keyword>
<name>A0AA91FIT5_FAUOS</name>
<feature type="transmembrane region" description="Helical" evidence="2">
    <location>
        <begin position="12"/>
        <end position="31"/>
    </location>
</feature>
<gene>
    <name evidence="3" type="ORF">A9299_09985</name>
</gene>
<sequence length="108" mass="12678">MKRKSEFNPNNMINILLFLTLVMVLVAIFGVKQCFELISINKSIHEEADKKIIELKKLKVEKKLNSLQDKVQVNEDEKNIQIIFNKNVNYEIFKDTTTNQLVINIQKQ</sequence>
<feature type="coiled-coil region" evidence="1">
    <location>
        <begin position="50"/>
        <end position="77"/>
    </location>
</feature>
<evidence type="ECO:0000313" key="3">
    <source>
        <dbReference type="EMBL" id="OBX64326.1"/>
    </source>
</evidence>
<dbReference type="EMBL" id="LZMT01000017">
    <property type="protein sequence ID" value="OBX64326.1"/>
    <property type="molecule type" value="Genomic_DNA"/>
</dbReference>
<reference evidence="3" key="1">
    <citation type="submission" date="2016-06" db="EMBL/GenBank/DDBJ databases">
        <title>Draft genome of Moraxella osloensis CCUG 67237.</title>
        <authorList>
            <person name="Salva-Serra F."/>
            <person name="Engstrom-Jakobsson H."/>
            <person name="Thorell K."/>
            <person name="Gonzales-Siles L."/>
            <person name="Karlsson R."/>
            <person name="Boulund F."/>
            <person name="Engstrand L."/>
            <person name="Kristiansson E."/>
            <person name="Moore E."/>
        </authorList>
    </citation>
    <scope>NUCLEOTIDE SEQUENCE [LARGE SCALE GENOMIC DNA]</scope>
    <source>
        <strain evidence="3">CCUG 67237</strain>
    </source>
</reference>
<dbReference type="AlphaFoldDB" id="A0AA91FIT5"/>
<evidence type="ECO:0000256" key="1">
    <source>
        <dbReference type="SAM" id="Coils"/>
    </source>
</evidence>
<evidence type="ECO:0000256" key="2">
    <source>
        <dbReference type="SAM" id="Phobius"/>
    </source>
</evidence>
<proteinExistence type="predicted"/>
<comment type="caution">
    <text evidence="3">The sequence shown here is derived from an EMBL/GenBank/DDBJ whole genome shotgun (WGS) entry which is preliminary data.</text>
</comment>
<keyword evidence="2" id="KW-0812">Transmembrane</keyword>
<protein>
    <submittedName>
        <fullName evidence="3">Uncharacterized protein</fullName>
    </submittedName>
</protein>
<accession>A0AA91FIT5</accession>
<organism evidence="3">
    <name type="scientific">Faucicola osloensis</name>
    <name type="common">Moraxella osloensis</name>
    <dbReference type="NCBI Taxonomy" id="34062"/>
    <lineage>
        <taxon>Bacteria</taxon>
        <taxon>Pseudomonadati</taxon>
        <taxon>Pseudomonadota</taxon>
        <taxon>Gammaproteobacteria</taxon>
        <taxon>Moraxellales</taxon>
        <taxon>Moraxellaceae</taxon>
        <taxon>Faucicola</taxon>
    </lineage>
</organism>
<keyword evidence="1" id="KW-0175">Coiled coil</keyword>